<dbReference type="AlphaFoldDB" id="A0A0L8HW44"/>
<accession>A0A0L8HW44</accession>
<reference evidence="1" key="1">
    <citation type="submission" date="2015-07" db="EMBL/GenBank/DDBJ databases">
        <title>MeaNS - Measles Nucleotide Surveillance Program.</title>
        <authorList>
            <person name="Tran T."/>
            <person name="Druce J."/>
        </authorList>
    </citation>
    <scope>NUCLEOTIDE SEQUENCE</scope>
    <source>
        <strain evidence="1">UCB-OBI-ISO-001</strain>
        <tissue evidence="1">Gonad</tissue>
    </source>
</reference>
<gene>
    <name evidence="1" type="ORF">OCBIM_22004487mg</name>
</gene>
<evidence type="ECO:0000313" key="1">
    <source>
        <dbReference type="EMBL" id="KOF93416.1"/>
    </source>
</evidence>
<proteinExistence type="predicted"/>
<name>A0A0L8HW44_OCTBM</name>
<dbReference type="EMBL" id="KQ417173">
    <property type="protein sequence ID" value="KOF93416.1"/>
    <property type="molecule type" value="Genomic_DNA"/>
</dbReference>
<organism evidence="1">
    <name type="scientific">Octopus bimaculoides</name>
    <name type="common">California two-spotted octopus</name>
    <dbReference type="NCBI Taxonomy" id="37653"/>
    <lineage>
        <taxon>Eukaryota</taxon>
        <taxon>Metazoa</taxon>
        <taxon>Spiralia</taxon>
        <taxon>Lophotrochozoa</taxon>
        <taxon>Mollusca</taxon>
        <taxon>Cephalopoda</taxon>
        <taxon>Coleoidea</taxon>
        <taxon>Octopodiformes</taxon>
        <taxon>Octopoda</taxon>
        <taxon>Incirrata</taxon>
        <taxon>Octopodidae</taxon>
        <taxon>Octopus</taxon>
    </lineage>
</organism>
<protein>
    <submittedName>
        <fullName evidence="1">Uncharacterized protein</fullName>
    </submittedName>
</protein>
<sequence length="50" mass="5682">MIVPKNVFRTEGSGVSKNSHIGFVSSLNFLHIRSPDHLYQNERSPMLQIV</sequence>